<dbReference type="Pfam" id="PF00443">
    <property type="entry name" value="UCH"/>
    <property type="match status" value="1"/>
</dbReference>
<dbReference type="EMBL" id="BEZZ01000804">
    <property type="protein sequence ID" value="GCC36277.1"/>
    <property type="molecule type" value="Genomic_DNA"/>
</dbReference>
<dbReference type="GO" id="GO:0005634">
    <property type="term" value="C:nucleus"/>
    <property type="evidence" value="ECO:0007669"/>
    <property type="project" value="TreeGrafter"/>
</dbReference>
<dbReference type="GO" id="GO:0005829">
    <property type="term" value="C:cytosol"/>
    <property type="evidence" value="ECO:0007669"/>
    <property type="project" value="TreeGrafter"/>
</dbReference>
<evidence type="ECO:0000313" key="3">
    <source>
        <dbReference type="Proteomes" id="UP000287033"/>
    </source>
</evidence>
<name>A0A401T0Y0_CHIPU</name>
<accession>A0A401T0Y0</accession>
<protein>
    <recommendedName>
        <fullName evidence="1">USP domain-containing protein</fullName>
    </recommendedName>
</protein>
<evidence type="ECO:0000313" key="2">
    <source>
        <dbReference type="EMBL" id="GCC36277.1"/>
    </source>
</evidence>
<dbReference type="PANTHER" id="PTHR24006:SF796">
    <property type="entry name" value="UBL CARBOXYL-TERMINAL HYDROLASE 18-RELATED"/>
    <property type="match status" value="1"/>
</dbReference>
<dbReference type="Gene3D" id="3.90.70.10">
    <property type="entry name" value="Cysteine proteinases"/>
    <property type="match status" value="1"/>
</dbReference>
<evidence type="ECO:0000259" key="1">
    <source>
        <dbReference type="PROSITE" id="PS50235"/>
    </source>
</evidence>
<feature type="domain" description="USP" evidence="1">
    <location>
        <begin position="1"/>
        <end position="225"/>
    </location>
</feature>
<dbReference type="PROSITE" id="PS50235">
    <property type="entry name" value="USP_3"/>
    <property type="match status" value="1"/>
</dbReference>
<dbReference type="InterPro" id="IPR038765">
    <property type="entry name" value="Papain-like_cys_pep_sf"/>
</dbReference>
<keyword evidence="3" id="KW-1185">Reference proteome</keyword>
<organism evidence="2 3">
    <name type="scientific">Chiloscyllium punctatum</name>
    <name type="common">Brownbanded bambooshark</name>
    <name type="synonym">Hemiscyllium punctatum</name>
    <dbReference type="NCBI Taxonomy" id="137246"/>
    <lineage>
        <taxon>Eukaryota</taxon>
        <taxon>Metazoa</taxon>
        <taxon>Chordata</taxon>
        <taxon>Craniata</taxon>
        <taxon>Vertebrata</taxon>
        <taxon>Chondrichthyes</taxon>
        <taxon>Elasmobranchii</taxon>
        <taxon>Galeomorphii</taxon>
        <taxon>Galeoidea</taxon>
        <taxon>Orectolobiformes</taxon>
        <taxon>Hemiscylliidae</taxon>
        <taxon>Chiloscyllium</taxon>
    </lineage>
</organism>
<dbReference type="GO" id="GO:0004843">
    <property type="term" value="F:cysteine-type deubiquitinase activity"/>
    <property type="evidence" value="ECO:0007669"/>
    <property type="project" value="InterPro"/>
</dbReference>
<dbReference type="OMA" id="MAYDMES"/>
<dbReference type="Proteomes" id="UP000287033">
    <property type="component" value="Unassembled WGS sequence"/>
</dbReference>
<dbReference type="AlphaFoldDB" id="A0A401T0Y0"/>
<dbReference type="InterPro" id="IPR028889">
    <property type="entry name" value="USP"/>
</dbReference>
<dbReference type="GO" id="GO:0016579">
    <property type="term" value="P:protein deubiquitination"/>
    <property type="evidence" value="ECO:0007669"/>
    <property type="project" value="InterPro"/>
</dbReference>
<dbReference type="STRING" id="137246.A0A401T0Y0"/>
<gene>
    <name evidence="2" type="ORF">chiPu_0014770</name>
</gene>
<reference evidence="2 3" key="1">
    <citation type="journal article" date="2018" name="Nat. Ecol. Evol.">
        <title>Shark genomes provide insights into elasmobranch evolution and the origin of vertebrates.</title>
        <authorList>
            <person name="Hara Y"/>
            <person name="Yamaguchi K"/>
            <person name="Onimaru K"/>
            <person name="Kadota M"/>
            <person name="Koyanagi M"/>
            <person name="Keeley SD"/>
            <person name="Tatsumi K"/>
            <person name="Tanaka K"/>
            <person name="Motone F"/>
            <person name="Kageyama Y"/>
            <person name="Nozu R"/>
            <person name="Adachi N"/>
            <person name="Nishimura O"/>
            <person name="Nakagawa R"/>
            <person name="Tanegashima C"/>
            <person name="Kiyatake I"/>
            <person name="Matsumoto R"/>
            <person name="Murakumo K"/>
            <person name="Nishida K"/>
            <person name="Terakita A"/>
            <person name="Kuratani S"/>
            <person name="Sato K"/>
            <person name="Hyodo S Kuraku.S."/>
        </authorList>
    </citation>
    <scope>NUCLEOTIDE SEQUENCE [LARGE SCALE GENOMIC DNA]</scope>
</reference>
<comment type="caution">
    <text evidence="2">The sequence shown here is derived from an EMBL/GenBank/DDBJ whole genome shotgun (WGS) entry which is preliminary data.</text>
</comment>
<sequence length="225" mass="26457">MDAEELFRSLCNLLEDQLKKTPYSKFVDDLHVLTTEEYQICLKCQNEFQQIGHMLTIPLSLYEPSSGKCYKNVMNSLNGFFELQTLDDENKCYCDQCGEKTATQHGCRVHSWPEILCLQLKRFDFVASLRKTFINNTFMEFTESIGLNNCEKELHNLKNIPQYKLISVIVHKDFVSFGHYYVYIKNIEKRKWHCFNDERVTEATWEDVKKTFGSSSSSDQSEFQM</sequence>
<proteinExistence type="predicted"/>
<dbReference type="InterPro" id="IPR001394">
    <property type="entry name" value="Peptidase_C19_UCH"/>
</dbReference>
<dbReference type="OrthoDB" id="292964at2759"/>
<dbReference type="SUPFAM" id="SSF54001">
    <property type="entry name" value="Cysteine proteinases"/>
    <property type="match status" value="1"/>
</dbReference>
<dbReference type="InterPro" id="IPR050164">
    <property type="entry name" value="Peptidase_C19"/>
</dbReference>
<dbReference type="PANTHER" id="PTHR24006">
    <property type="entry name" value="UBIQUITIN CARBOXYL-TERMINAL HYDROLASE"/>
    <property type="match status" value="1"/>
</dbReference>